<dbReference type="InterPro" id="IPR000795">
    <property type="entry name" value="T_Tr_GTP-bd_dom"/>
</dbReference>
<dbReference type="InterPro" id="IPR031157">
    <property type="entry name" value="G_TR_CS"/>
</dbReference>
<keyword evidence="6" id="KW-0866">Nonsense-mediated mRNA decay</keyword>
<dbReference type="PRINTS" id="PR00315">
    <property type="entry name" value="ELONGATNFCT"/>
</dbReference>
<evidence type="ECO:0000256" key="6">
    <source>
        <dbReference type="ARBA" id="ARBA00023161"/>
    </source>
</evidence>
<protein>
    <recommendedName>
        <fullName evidence="9">Tr-type G domain-containing protein</fullName>
    </recommendedName>
</protein>
<dbReference type="Ensembl" id="ENSELUT00000041269.3">
    <property type="protein sequence ID" value="ENSELUP00000020014.3"/>
    <property type="gene ID" value="ENSELUG00000019323.3"/>
</dbReference>
<keyword evidence="3" id="KW-0378">Hydrolase</keyword>
<proteinExistence type="inferred from homology"/>
<evidence type="ECO:0000313" key="10">
    <source>
        <dbReference type="Ensembl" id="ENSELUP00000020014.3"/>
    </source>
</evidence>
<dbReference type="InterPro" id="IPR004161">
    <property type="entry name" value="EFTu-like_2"/>
</dbReference>
<comment type="similarity">
    <text evidence="1">Belongs to the TRAFAC class translation factor GTPase superfamily. Classic translation factor GTPase family. EF-Tu/EF-1A subfamily.</text>
</comment>
<accession>A0A3P8YTT1</accession>
<dbReference type="GO" id="GO:0000184">
    <property type="term" value="P:nuclear-transcribed mRNA catabolic process, nonsense-mediated decay"/>
    <property type="evidence" value="ECO:0007669"/>
    <property type="project" value="UniProtKB-KW"/>
</dbReference>
<keyword evidence="5" id="KW-0342">GTP-binding</keyword>
<evidence type="ECO:0000256" key="5">
    <source>
        <dbReference type="ARBA" id="ARBA00023134"/>
    </source>
</evidence>
<dbReference type="CDD" id="cd01883">
    <property type="entry name" value="EF1_alpha"/>
    <property type="match status" value="1"/>
</dbReference>
<dbReference type="Bgee" id="ENSELUG00000019323">
    <property type="expression patterns" value="Expressed in muscle tissue and 14 other cell types or tissues"/>
</dbReference>
<dbReference type="InterPro" id="IPR050100">
    <property type="entry name" value="TRAFAC_GTPase_members"/>
</dbReference>
<feature type="compositionally biased region" description="Acidic residues" evidence="8">
    <location>
        <begin position="136"/>
        <end position="146"/>
    </location>
</feature>
<dbReference type="Pfam" id="PF22594">
    <property type="entry name" value="GTP-eEF1A_C"/>
    <property type="match status" value="1"/>
</dbReference>
<feature type="compositionally biased region" description="Gly residues" evidence="8">
    <location>
        <begin position="113"/>
        <end position="124"/>
    </location>
</feature>
<dbReference type="InterPro" id="IPR027417">
    <property type="entry name" value="P-loop_NTPase"/>
</dbReference>
<dbReference type="InterPro" id="IPR009000">
    <property type="entry name" value="Transl_B-barrel_sf"/>
</dbReference>
<dbReference type="SUPFAM" id="SSF50447">
    <property type="entry name" value="Translation proteins"/>
    <property type="match status" value="1"/>
</dbReference>
<keyword evidence="4" id="KW-0648">Protein biosynthesis</keyword>
<dbReference type="PROSITE" id="PS51722">
    <property type="entry name" value="G_TR_2"/>
    <property type="match status" value="1"/>
</dbReference>
<keyword evidence="2" id="KW-0547">Nucleotide-binding</keyword>
<dbReference type="FunFam" id="2.40.30.10:FF:000024">
    <property type="entry name" value="Eukaryotic peptide chain release factor GTP-binding subunit ERF3A"/>
    <property type="match status" value="1"/>
</dbReference>
<dbReference type="PROSITE" id="PS00301">
    <property type="entry name" value="G_TR_1"/>
    <property type="match status" value="1"/>
</dbReference>
<evidence type="ECO:0000256" key="1">
    <source>
        <dbReference type="ARBA" id="ARBA00007249"/>
    </source>
</evidence>
<dbReference type="SUPFAM" id="SSF50465">
    <property type="entry name" value="EF-Tu/eEF-1alpha/eIF2-gamma C-terminal domain"/>
    <property type="match status" value="1"/>
</dbReference>
<evidence type="ECO:0000256" key="3">
    <source>
        <dbReference type="ARBA" id="ARBA00022801"/>
    </source>
</evidence>
<dbReference type="GO" id="GO:0003924">
    <property type="term" value="F:GTPase activity"/>
    <property type="evidence" value="ECO:0007669"/>
    <property type="project" value="InterPro"/>
</dbReference>
<dbReference type="Pfam" id="PF00009">
    <property type="entry name" value="GTP_EFTU"/>
    <property type="match status" value="1"/>
</dbReference>
<name>A0A3P8YTT1_ESOLU</name>
<evidence type="ECO:0000256" key="7">
    <source>
        <dbReference type="ARBA" id="ARBA00049117"/>
    </source>
</evidence>
<reference evidence="10" key="4">
    <citation type="submission" date="2025-09" db="UniProtKB">
        <authorList>
            <consortium name="Ensembl"/>
        </authorList>
    </citation>
    <scope>IDENTIFICATION</scope>
</reference>
<feature type="region of interest" description="Disordered" evidence="8">
    <location>
        <begin position="1"/>
        <end position="22"/>
    </location>
</feature>
<reference evidence="11" key="1">
    <citation type="journal article" date="2014" name="PLoS ONE">
        <title>The genome and linkage map of the northern pike (Esox lucius): conserved synteny revealed between the salmonid sister group and the Neoteleostei.</title>
        <authorList>
            <person name="Rondeau E.B."/>
            <person name="Minkley D.R."/>
            <person name="Leong J.S."/>
            <person name="Messmer A.M."/>
            <person name="Jantzen J.R."/>
            <person name="von Schalburg K.R."/>
            <person name="Lemon C."/>
            <person name="Bird N.H."/>
            <person name="Koop B.F."/>
        </authorList>
    </citation>
    <scope>NUCLEOTIDE SEQUENCE</scope>
</reference>
<reference evidence="10" key="2">
    <citation type="submission" date="2020-02" db="EMBL/GenBank/DDBJ databases">
        <title>Esox lucius (northern pike) genome, fEsoLuc1, primary haplotype.</title>
        <authorList>
            <person name="Myers G."/>
            <person name="Karagic N."/>
            <person name="Meyer A."/>
            <person name="Pippel M."/>
            <person name="Reichard M."/>
            <person name="Winkler S."/>
            <person name="Tracey A."/>
            <person name="Sims Y."/>
            <person name="Howe K."/>
            <person name="Rhie A."/>
            <person name="Formenti G."/>
            <person name="Durbin R."/>
            <person name="Fedrigo O."/>
            <person name="Jarvis E.D."/>
        </authorList>
    </citation>
    <scope>NUCLEOTIDE SEQUENCE [LARGE SCALE GENOMIC DNA]</scope>
</reference>
<dbReference type="GeneTree" id="ENSGT00940000155582"/>
<gene>
    <name evidence="10" type="primary">GSPT1</name>
</gene>
<dbReference type="GO" id="GO:0005525">
    <property type="term" value="F:GTP binding"/>
    <property type="evidence" value="ECO:0007669"/>
    <property type="project" value="UniProtKB-KW"/>
</dbReference>
<dbReference type="FunFam" id="2.40.30.10:FF:000017">
    <property type="entry name" value="Eukaryotic peptide chain release factor GTP-binding subunit"/>
    <property type="match status" value="1"/>
</dbReference>
<dbReference type="PANTHER" id="PTHR23115">
    <property type="entry name" value="TRANSLATION FACTOR"/>
    <property type="match status" value="1"/>
</dbReference>
<dbReference type="FunFam" id="3.40.50.300:FF:000270">
    <property type="entry name" value="Eukaryotic peptide chain release factor GTP-binding subunit ERF3A"/>
    <property type="match status" value="1"/>
</dbReference>
<evidence type="ECO:0000313" key="11">
    <source>
        <dbReference type="Proteomes" id="UP000265140"/>
    </source>
</evidence>
<feature type="region of interest" description="Disordered" evidence="8">
    <location>
        <begin position="99"/>
        <end position="147"/>
    </location>
</feature>
<dbReference type="GO" id="GO:0003747">
    <property type="term" value="F:translation release factor activity"/>
    <property type="evidence" value="ECO:0007669"/>
    <property type="project" value="UniProtKB-ARBA"/>
</dbReference>
<dbReference type="Proteomes" id="UP000265140">
    <property type="component" value="Chromosome 5"/>
</dbReference>
<dbReference type="InterPro" id="IPR054696">
    <property type="entry name" value="GTP-eEF1A_C"/>
</dbReference>
<evidence type="ECO:0000256" key="2">
    <source>
        <dbReference type="ARBA" id="ARBA00022741"/>
    </source>
</evidence>
<dbReference type="Gene3D" id="3.40.50.300">
    <property type="entry name" value="P-loop containing nucleotide triphosphate hydrolases"/>
    <property type="match status" value="1"/>
</dbReference>
<feature type="domain" description="Tr-type G" evidence="9">
    <location>
        <begin position="161"/>
        <end position="384"/>
    </location>
</feature>
<dbReference type="CDD" id="cd04089">
    <property type="entry name" value="eRF3_II"/>
    <property type="match status" value="1"/>
</dbReference>
<organism evidence="10 11">
    <name type="scientific">Esox lucius</name>
    <name type="common">Northern pike</name>
    <dbReference type="NCBI Taxonomy" id="8010"/>
    <lineage>
        <taxon>Eukaryota</taxon>
        <taxon>Metazoa</taxon>
        <taxon>Chordata</taxon>
        <taxon>Craniata</taxon>
        <taxon>Vertebrata</taxon>
        <taxon>Euteleostomi</taxon>
        <taxon>Actinopterygii</taxon>
        <taxon>Neopterygii</taxon>
        <taxon>Teleostei</taxon>
        <taxon>Protacanthopterygii</taxon>
        <taxon>Esociformes</taxon>
        <taxon>Esocidae</taxon>
        <taxon>Esox</taxon>
    </lineage>
</organism>
<dbReference type="AlphaFoldDB" id="A0A3P8YTT1"/>
<sequence length="587" mass="64916">MDLQDTAPDSWEQEEDAEARTATGLQSALAALNVNAKPFVPNVNAAVFVPTFLQNTPTEMPISDGHGRFSSTSMPIEHLCPSAPVENGGGVEADMAVEETWEQKEEPRDGEPEPGGGALGGDGGSSEAADGKEVEEMMEEEEEEELPVLKVAPPPPDAPKKEHVNVVFIGHVGTISVLLSCSRYLTGMVEKRTLEKYEREAKEKNRETWYLSWALDTNQEERDKGKTVEVGRAYFETEKKHFTILDAPGHKSFVPNMIGGASQADLAVLVISARKGEFETGFEKGGQTREHAMLAKTAGVKHLIILVNKMDDPTVNWSLERYEECKEKLVPFLKKVGFNPKKDIYFMPCSGLTGANLKEPLEECTWYTGLPFIPHLDSLPSFSRITDGPVRLPIVDKYKDMGTVVLGKLESGSISKAQQLVMMPNRHTVEVLSLLSDEVETDEAVPGENLKLRLKGIEEEEILPGFILCNAENLCHSGRTFDAQIVIIEHKSIICPGYNAVLHIHTCIEEVQITALICLVDKKTGEKSKTRPRFVKQDQVCIARLRCAGTICLETFKDFPQMGRFTLRDEGKTIAIGKVLKLVPEKD</sequence>
<feature type="compositionally biased region" description="Basic and acidic residues" evidence="8">
    <location>
        <begin position="101"/>
        <end position="111"/>
    </location>
</feature>
<dbReference type="SUPFAM" id="SSF52540">
    <property type="entry name" value="P-loop containing nucleoside triphosphate hydrolases"/>
    <property type="match status" value="1"/>
</dbReference>
<keyword evidence="11" id="KW-1185">Reference proteome</keyword>
<evidence type="ECO:0000256" key="8">
    <source>
        <dbReference type="SAM" id="MobiDB-lite"/>
    </source>
</evidence>
<reference evidence="10" key="3">
    <citation type="submission" date="2025-08" db="UniProtKB">
        <authorList>
            <consortium name="Ensembl"/>
        </authorList>
    </citation>
    <scope>IDENTIFICATION</scope>
</reference>
<dbReference type="CDD" id="cd03704">
    <property type="entry name" value="eRF3_C_III"/>
    <property type="match status" value="1"/>
</dbReference>
<dbReference type="GO" id="GO:0005829">
    <property type="term" value="C:cytosol"/>
    <property type="evidence" value="ECO:0007669"/>
    <property type="project" value="UniProtKB-ARBA"/>
</dbReference>
<evidence type="ECO:0000256" key="4">
    <source>
        <dbReference type="ARBA" id="ARBA00022917"/>
    </source>
</evidence>
<evidence type="ECO:0000259" key="9">
    <source>
        <dbReference type="PROSITE" id="PS51722"/>
    </source>
</evidence>
<dbReference type="Pfam" id="PF03144">
    <property type="entry name" value="GTP_EFTU_D2"/>
    <property type="match status" value="1"/>
</dbReference>
<dbReference type="InterPro" id="IPR009001">
    <property type="entry name" value="Transl_elong_EF1A/Init_IF2_C"/>
</dbReference>
<dbReference type="Gene3D" id="2.40.30.10">
    <property type="entry name" value="Translation factors"/>
    <property type="match status" value="2"/>
</dbReference>
<comment type="catalytic activity">
    <reaction evidence="7">
        <text>GTP + H2O = GDP + phosphate + H(+)</text>
        <dbReference type="Rhea" id="RHEA:19669"/>
        <dbReference type="ChEBI" id="CHEBI:15377"/>
        <dbReference type="ChEBI" id="CHEBI:15378"/>
        <dbReference type="ChEBI" id="CHEBI:37565"/>
        <dbReference type="ChEBI" id="CHEBI:43474"/>
        <dbReference type="ChEBI" id="CHEBI:58189"/>
    </reaction>
    <physiologicalReaction direction="left-to-right" evidence="7">
        <dbReference type="Rhea" id="RHEA:19670"/>
    </physiologicalReaction>
</comment>